<organism evidence="1 2">
    <name type="scientific">Silvanigrella paludirubra</name>
    <dbReference type="NCBI Taxonomy" id="2499159"/>
    <lineage>
        <taxon>Bacteria</taxon>
        <taxon>Pseudomonadati</taxon>
        <taxon>Bdellovibrionota</taxon>
        <taxon>Oligoflexia</taxon>
        <taxon>Silvanigrellales</taxon>
        <taxon>Silvanigrellaceae</taxon>
        <taxon>Silvanigrella</taxon>
    </lineage>
</organism>
<accession>A0A6N6VUL4</accession>
<proteinExistence type="predicted"/>
<dbReference type="Proteomes" id="UP000437748">
    <property type="component" value="Unassembled WGS sequence"/>
</dbReference>
<dbReference type="EMBL" id="WFLM01000005">
    <property type="protein sequence ID" value="KAB8037129.1"/>
    <property type="molecule type" value="Genomic_DNA"/>
</dbReference>
<comment type="caution">
    <text evidence="1">The sequence shown here is derived from an EMBL/GenBank/DDBJ whole genome shotgun (WGS) entry which is preliminary data.</text>
</comment>
<dbReference type="RefSeq" id="WP_153421547.1">
    <property type="nucleotide sequence ID" value="NZ_WFLM01000005.1"/>
</dbReference>
<dbReference type="AlphaFoldDB" id="A0A6N6VUL4"/>
<reference evidence="1 2" key="1">
    <citation type="submission" date="2019-10" db="EMBL/GenBank/DDBJ databases">
        <title>New species of Slilvanegrellaceae.</title>
        <authorList>
            <person name="Pitt A."/>
            <person name="Hahn M.W."/>
        </authorList>
    </citation>
    <scope>NUCLEOTIDE SEQUENCE [LARGE SCALE GENOMIC DNA]</scope>
    <source>
        <strain evidence="1 2">SP-Ram-0.45-NSY-1</strain>
    </source>
</reference>
<gene>
    <name evidence="1" type="ORF">GCL60_14970</name>
</gene>
<keyword evidence="2" id="KW-1185">Reference proteome</keyword>
<sequence length="470" mass="55269">MGYHNVKNLFNDGFFSNKLDKFFQAFEDFKDKLKKENENNFATILSETNSKKEGKDKTIIHSKAKFSQDEQKKIDKLLDFVWFALNYEKSRDFICRRILNCYGKNEFAESYRSKKSMFSDEKQSKEFSFSNKTGLVRSKDPTPYFDKYSEGFIDDNGNRVLIDNLGSISDRCPDLYAPIIEDNTFPKVIADSGVHIFSNSLSGTTLAILRLYAATLTKEKLFSIDDIATYKSQDSYLILKDYENDFKNNDFFIKFFRLITSLLLYLEGGHTMIEFYKVLEISAVRSILNELVNNFSLINIEEIYYKNSETSFNFSLRESIDYMKTYLNRNRFLSELKENDKFKKSFNDNEIKSLLERNRLLSSKEFKSICDKMKLSKVDKVLNELNIINKSLDDYKMIPLYHADTKIQILNNIKLNLQKLLENLMKDQPLLLKRRFRLKIMLKYSDGLLQLLYSVYSEENSIRNAIYLAK</sequence>
<evidence type="ECO:0000313" key="1">
    <source>
        <dbReference type="EMBL" id="KAB8037129.1"/>
    </source>
</evidence>
<name>A0A6N6VUL4_9BACT</name>
<evidence type="ECO:0000313" key="2">
    <source>
        <dbReference type="Proteomes" id="UP000437748"/>
    </source>
</evidence>
<protein>
    <submittedName>
        <fullName evidence="1">Uncharacterized protein</fullName>
    </submittedName>
</protein>